<proteinExistence type="predicted"/>
<evidence type="ECO:0000313" key="2">
    <source>
        <dbReference type="EMBL" id="KIK77606.1"/>
    </source>
</evidence>
<protein>
    <submittedName>
        <fullName evidence="2">Uncharacterized protein</fullName>
    </submittedName>
</protein>
<evidence type="ECO:0000313" key="3">
    <source>
        <dbReference type="Proteomes" id="UP000054538"/>
    </source>
</evidence>
<accession>A0A0D0D213</accession>
<organism evidence="2 3">
    <name type="scientific">Paxillus rubicundulus Ve08.2h10</name>
    <dbReference type="NCBI Taxonomy" id="930991"/>
    <lineage>
        <taxon>Eukaryota</taxon>
        <taxon>Fungi</taxon>
        <taxon>Dikarya</taxon>
        <taxon>Basidiomycota</taxon>
        <taxon>Agaricomycotina</taxon>
        <taxon>Agaricomycetes</taxon>
        <taxon>Agaricomycetidae</taxon>
        <taxon>Boletales</taxon>
        <taxon>Paxilineae</taxon>
        <taxon>Paxillaceae</taxon>
        <taxon>Paxillus</taxon>
    </lineage>
</organism>
<reference evidence="2 3" key="1">
    <citation type="submission" date="2014-04" db="EMBL/GenBank/DDBJ databases">
        <authorList>
            <consortium name="DOE Joint Genome Institute"/>
            <person name="Kuo A."/>
            <person name="Kohler A."/>
            <person name="Jargeat P."/>
            <person name="Nagy L.G."/>
            <person name="Floudas D."/>
            <person name="Copeland A."/>
            <person name="Barry K.W."/>
            <person name="Cichocki N."/>
            <person name="Veneault-Fourrey C."/>
            <person name="LaButti K."/>
            <person name="Lindquist E.A."/>
            <person name="Lipzen A."/>
            <person name="Lundell T."/>
            <person name="Morin E."/>
            <person name="Murat C."/>
            <person name="Sun H."/>
            <person name="Tunlid A."/>
            <person name="Henrissat B."/>
            <person name="Grigoriev I.V."/>
            <person name="Hibbett D.S."/>
            <person name="Martin F."/>
            <person name="Nordberg H.P."/>
            <person name="Cantor M.N."/>
            <person name="Hua S.X."/>
        </authorList>
    </citation>
    <scope>NUCLEOTIDE SEQUENCE [LARGE SCALE GENOMIC DNA]</scope>
    <source>
        <strain evidence="2 3">Ve08.2h10</strain>
    </source>
</reference>
<feature type="region of interest" description="Disordered" evidence="1">
    <location>
        <begin position="1"/>
        <end position="21"/>
    </location>
</feature>
<feature type="non-terminal residue" evidence="2">
    <location>
        <position position="1"/>
    </location>
</feature>
<dbReference type="InParanoid" id="A0A0D0D213"/>
<dbReference type="Proteomes" id="UP000054538">
    <property type="component" value="Unassembled WGS sequence"/>
</dbReference>
<sequence>PPTLNQFLGPSEEDEIGNSMEFEGRDKAIVAAVSQEMAEKRGEVVEVELDDKDMEPAIEVSCAEVPNLCQQLENTCFQLGDANSSTSLDLVVTSDSSGVICNVRSYFTPKKLH</sequence>
<evidence type="ECO:0000256" key="1">
    <source>
        <dbReference type="SAM" id="MobiDB-lite"/>
    </source>
</evidence>
<gene>
    <name evidence="2" type="ORF">PAXRUDRAFT_166325</name>
</gene>
<keyword evidence="3" id="KW-1185">Reference proteome</keyword>
<reference evidence="3" key="2">
    <citation type="submission" date="2015-01" db="EMBL/GenBank/DDBJ databases">
        <title>Evolutionary Origins and Diversification of the Mycorrhizal Mutualists.</title>
        <authorList>
            <consortium name="DOE Joint Genome Institute"/>
            <consortium name="Mycorrhizal Genomics Consortium"/>
            <person name="Kohler A."/>
            <person name="Kuo A."/>
            <person name="Nagy L.G."/>
            <person name="Floudas D."/>
            <person name="Copeland A."/>
            <person name="Barry K.W."/>
            <person name="Cichocki N."/>
            <person name="Veneault-Fourrey C."/>
            <person name="LaButti K."/>
            <person name="Lindquist E.A."/>
            <person name="Lipzen A."/>
            <person name="Lundell T."/>
            <person name="Morin E."/>
            <person name="Murat C."/>
            <person name="Riley R."/>
            <person name="Ohm R."/>
            <person name="Sun H."/>
            <person name="Tunlid A."/>
            <person name="Henrissat B."/>
            <person name="Grigoriev I.V."/>
            <person name="Hibbett D.S."/>
            <person name="Martin F."/>
        </authorList>
    </citation>
    <scope>NUCLEOTIDE SEQUENCE [LARGE SCALE GENOMIC DNA]</scope>
    <source>
        <strain evidence="3">Ve08.2h10</strain>
    </source>
</reference>
<dbReference type="AlphaFoldDB" id="A0A0D0D213"/>
<name>A0A0D0D213_9AGAM</name>
<dbReference type="HOGENOM" id="CLU_2139440_0_0_1"/>
<dbReference type="EMBL" id="KN826913">
    <property type="protein sequence ID" value="KIK77606.1"/>
    <property type="molecule type" value="Genomic_DNA"/>
</dbReference>